<dbReference type="Pfam" id="PF00201">
    <property type="entry name" value="UDPGT"/>
    <property type="match status" value="1"/>
</dbReference>
<comment type="similarity">
    <text evidence="1">Belongs to the UDP-glycosyltransferase family.</text>
</comment>
<proteinExistence type="inferred from homology"/>
<dbReference type="GO" id="GO:0080044">
    <property type="term" value="F:quercetin 7-O-glucosyltransferase activity"/>
    <property type="evidence" value="ECO:0007669"/>
    <property type="project" value="TreeGrafter"/>
</dbReference>
<dbReference type="FunFam" id="3.40.50.2000:FF:000120">
    <property type="entry name" value="UDP-glycosyltransferase 76C1"/>
    <property type="match status" value="1"/>
</dbReference>
<comment type="caution">
    <text evidence="3">The sequence shown here is derived from an EMBL/GenBank/DDBJ whole genome shotgun (WGS) entry which is preliminary data.</text>
</comment>
<dbReference type="FunFam" id="3.40.50.2000:FF:000040">
    <property type="entry name" value="UDP-glycosyltransferase 76C1"/>
    <property type="match status" value="1"/>
</dbReference>
<dbReference type="AlphaFoldDB" id="A0AAD3XVH2"/>
<dbReference type="GO" id="GO:0080043">
    <property type="term" value="F:quercetin 3-O-glucosyltransferase activity"/>
    <property type="evidence" value="ECO:0007669"/>
    <property type="project" value="TreeGrafter"/>
</dbReference>
<protein>
    <submittedName>
        <fullName evidence="3">Uncharacterized protein</fullName>
    </submittedName>
</protein>
<dbReference type="InterPro" id="IPR002213">
    <property type="entry name" value="UDP_glucos_trans"/>
</dbReference>
<name>A0AAD3XVH2_NEPGR</name>
<gene>
    <name evidence="3" type="ORF">Nepgr_020918</name>
</gene>
<keyword evidence="2" id="KW-0808">Transferase</keyword>
<evidence type="ECO:0000313" key="4">
    <source>
        <dbReference type="Proteomes" id="UP001279734"/>
    </source>
</evidence>
<evidence type="ECO:0000256" key="1">
    <source>
        <dbReference type="ARBA" id="ARBA00009995"/>
    </source>
</evidence>
<sequence>MELRPRIGRRVVLIPLPFQGHLNPMLHLANILHFSGFSISIIHTHFNSPNPADHPHFSFHPIPDGLPPKSGASMGDIIPLVNALNQNCSGPFTSCLSEMLSDASAQPVACLITDTHWHVTQATADGLEIPRIVLRTSSFTTFAVLAALPLLRQKGYLPLRESQLEEPVHEFPPLKIKDIPRSGTTDHDPMYQLLSTMCKESKASRGIIINSFEELEPSAMSTVQQEFGVPVFPIGPFHKFLPPSPSSLLNPDRTCISWLDAQPPKSVLYVSFGSVASIDEDEFSETAWGLVNSNQPFLWVVRPGLVRGSAGAFQVPDGILDTAAGRACIVEWAPQLEVLSHAATGGFWTHSGWNSTLESLSAGVPMLCRPVLFDQNIDARYVTDVWKVGISIESKLERGKIEEAIKRLMIGREAMEMRERAACLRETADRCLREGGSSYKYLEKLVSLIMSF</sequence>
<dbReference type="Gene3D" id="3.40.50.2000">
    <property type="entry name" value="Glycogen Phosphorylase B"/>
    <property type="match status" value="2"/>
</dbReference>
<keyword evidence="4" id="KW-1185">Reference proteome</keyword>
<evidence type="ECO:0000256" key="2">
    <source>
        <dbReference type="ARBA" id="ARBA00022679"/>
    </source>
</evidence>
<dbReference type="PANTHER" id="PTHR11926:SF1464">
    <property type="entry name" value="UDP-GLYCOSYLTRANSFERASE 76B1-LIKE"/>
    <property type="match status" value="1"/>
</dbReference>
<dbReference type="EMBL" id="BSYO01000020">
    <property type="protein sequence ID" value="GMH19077.1"/>
    <property type="molecule type" value="Genomic_DNA"/>
</dbReference>
<organism evidence="3 4">
    <name type="scientific">Nepenthes gracilis</name>
    <name type="common">Slender pitcher plant</name>
    <dbReference type="NCBI Taxonomy" id="150966"/>
    <lineage>
        <taxon>Eukaryota</taxon>
        <taxon>Viridiplantae</taxon>
        <taxon>Streptophyta</taxon>
        <taxon>Embryophyta</taxon>
        <taxon>Tracheophyta</taxon>
        <taxon>Spermatophyta</taxon>
        <taxon>Magnoliopsida</taxon>
        <taxon>eudicotyledons</taxon>
        <taxon>Gunneridae</taxon>
        <taxon>Pentapetalae</taxon>
        <taxon>Caryophyllales</taxon>
        <taxon>Nepenthaceae</taxon>
        <taxon>Nepenthes</taxon>
    </lineage>
</organism>
<dbReference type="Proteomes" id="UP001279734">
    <property type="component" value="Unassembled WGS sequence"/>
</dbReference>
<accession>A0AAD3XVH2</accession>
<reference evidence="3" key="1">
    <citation type="submission" date="2023-05" db="EMBL/GenBank/DDBJ databases">
        <title>Nepenthes gracilis genome sequencing.</title>
        <authorList>
            <person name="Fukushima K."/>
        </authorList>
    </citation>
    <scope>NUCLEOTIDE SEQUENCE</scope>
    <source>
        <strain evidence="3">SING2019-196</strain>
    </source>
</reference>
<dbReference type="PANTHER" id="PTHR11926">
    <property type="entry name" value="GLUCOSYL/GLUCURONOSYL TRANSFERASES"/>
    <property type="match status" value="1"/>
</dbReference>
<dbReference type="CDD" id="cd03784">
    <property type="entry name" value="GT1_Gtf-like"/>
    <property type="match status" value="1"/>
</dbReference>
<dbReference type="SUPFAM" id="SSF53756">
    <property type="entry name" value="UDP-Glycosyltransferase/glycogen phosphorylase"/>
    <property type="match status" value="1"/>
</dbReference>
<evidence type="ECO:0000313" key="3">
    <source>
        <dbReference type="EMBL" id="GMH19077.1"/>
    </source>
</evidence>